<gene>
    <name evidence="2" type="ORF">SAMN04488011_105205</name>
</gene>
<feature type="compositionally biased region" description="Basic and acidic residues" evidence="1">
    <location>
        <begin position="119"/>
        <end position="150"/>
    </location>
</feature>
<feature type="region of interest" description="Disordered" evidence="1">
    <location>
        <begin position="116"/>
        <end position="171"/>
    </location>
</feature>
<dbReference type="EMBL" id="FOCM01000005">
    <property type="protein sequence ID" value="SEN66916.1"/>
    <property type="molecule type" value="Genomic_DNA"/>
</dbReference>
<reference evidence="3" key="1">
    <citation type="submission" date="2016-10" db="EMBL/GenBank/DDBJ databases">
        <authorList>
            <person name="Varghese N."/>
            <person name="Submissions S."/>
        </authorList>
    </citation>
    <scope>NUCLEOTIDE SEQUENCE [LARGE SCALE GENOMIC DNA]</scope>
    <source>
        <strain evidence="3">DSM 26893</strain>
    </source>
</reference>
<evidence type="ECO:0000313" key="2">
    <source>
        <dbReference type="EMBL" id="SEN66916.1"/>
    </source>
</evidence>
<evidence type="ECO:0000313" key="3">
    <source>
        <dbReference type="Proteomes" id="UP000199372"/>
    </source>
</evidence>
<dbReference type="OrthoDB" id="8410714at2"/>
<protein>
    <submittedName>
        <fullName evidence="2">Uncharacterized protein</fullName>
    </submittedName>
</protein>
<keyword evidence="3" id="KW-1185">Reference proteome</keyword>
<sequence length="357" mass="41085">MSRSKFELNLDTVRKLALFVLNSLADQPKEWVAVGKAYQELHGFGDDPIFNQVFVRLFTVMRDEMWVGSPQEGPKFTVGLTFKGQTVIRHEAEIDLIYKRHFHSWAKTIEAAARKRRHLDQQRAAKEQKVQKMQEKAKSKEARRKEEVKRQAKARQKREMSSLVESGKRIRSSLSKSNNEQLLNLWKANTSRAANSTGQKKNEHLLIVSAVEKEWRRRVRDLPEVEAFKWPTTDVGSGHGGGDFERAEESFLKVLGYTVGKTNGLPASTRQLILDRCFSGHLPPVEGISALRMWGEPKSALRLRKIAYHIAGLAKNFKKMQSRGYEDAISDWEDDLKYMHDKYYVLHFGFSWPGRGL</sequence>
<evidence type="ECO:0000256" key="1">
    <source>
        <dbReference type="SAM" id="MobiDB-lite"/>
    </source>
</evidence>
<accession>A0A1H8IFG3</accession>
<proteinExistence type="predicted"/>
<organism evidence="2 3">
    <name type="scientific">Palleronia pelagia</name>
    <dbReference type="NCBI Taxonomy" id="387096"/>
    <lineage>
        <taxon>Bacteria</taxon>
        <taxon>Pseudomonadati</taxon>
        <taxon>Pseudomonadota</taxon>
        <taxon>Alphaproteobacteria</taxon>
        <taxon>Rhodobacterales</taxon>
        <taxon>Roseobacteraceae</taxon>
        <taxon>Palleronia</taxon>
    </lineage>
</organism>
<name>A0A1H8IFG3_9RHOB</name>
<dbReference type="AlphaFoldDB" id="A0A1H8IFG3"/>
<dbReference type="Proteomes" id="UP000199372">
    <property type="component" value="Unassembled WGS sequence"/>
</dbReference>
<dbReference type="RefSeq" id="WP_139210086.1">
    <property type="nucleotide sequence ID" value="NZ_FOCM01000005.1"/>
</dbReference>